<dbReference type="GO" id="GO:0008270">
    <property type="term" value="F:zinc ion binding"/>
    <property type="evidence" value="ECO:0007669"/>
    <property type="project" value="TreeGrafter"/>
</dbReference>
<feature type="binding site" evidence="9">
    <location>
        <position position="100"/>
    </location>
    <ligand>
        <name>Zn(2+)</name>
        <dbReference type="ChEBI" id="CHEBI:29105"/>
    </ligand>
</feature>
<keyword evidence="7" id="KW-0238">DNA-binding</keyword>
<feature type="binding site" evidence="9">
    <location>
        <position position="136"/>
    </location>
    <ligand>
        <name>Zn(2+)</name>
        <dbReference type="ChEBI" id="CHEBI:29105"/>
    </ligand>
</feature>
<evidence type="ECO:0000256" key="6">
    <source>
        <dbReference type="ARBA" id="ARBA00023015"/>
    </source>
</evidence>
<dbReference type="AlphaFoldDB" id="A0A073JLN4"/>
<dbReference type="Gene3D" id="3.30.1490.190">
    <property type="match status" value="1"/>
</dbReference>
<comment type="cofactor">
    <cofactor evidence="10">
        <name>Mn(2+)</name>
        <dbReference type="ChEBI" id="CHEBI:29035"/>
    </cofactor>
    <cofactor evidence="10">
        <name>Fe(2+)</name>
        <dbReference type="ChEBI" id="CHEBI:29033"/>
    </cofactor>
    <text evidence="10">Binds 1 Mn(2+) or Fe(2+) ion per subunit.</text>
</comment>
<dbReference type="Proteomes" id="UP000452188">
    <property type="component" value="Unassembled WGS sequence"/>
</dbReference>
<evidence type="ECO:0000256" key="2">
    <source>
        <dbReference type="ARBA" id="ARBA00007957"/>
    </source>
</evidence>
<evidence type="ECO:0000256" key="10">
    <source>
        <dbReference type="PIRSR" id="PIRSR602481-2"/>
    </source>
</evidence>
<dbReference type="InterPro" id="IPR036390">
    <property type="entry name" value="WH_DNA-bd_sf"/>
</dbReference>
<comment type="subcellular location">
    <subcellularLocation>
        <location evidence="1">Cytoplasm</location>
    </subcellularLocation>
</comment>
<dbReference type="RefSeq" id="WP_019254194.1">
    <property type="nucleotide sequence ID" value="NZ_CP128363.1"/>
</dbReference>
<name>A0A073JLN4_LIMRT</name>
<evidence type="ECO:0000256" key="9">
    <source>
        <dbReference type="PIRSR" id="PIRSR602481-1"/>
    </source>
</evidence>
<protein>
    <submittedName>
        <fullName evidence="11">Fur family transcriptional regulator</fullName>
    </submittedName>
    <submittedName>
        <fullName evidence="12">Transcriptional repressor</fullName>
    </submittedName>
</protein>
<keyword evidence="3" id="KW-0963">Cytoplasm</keyword>
<feature type="binding site" evidence="10">
    <location>
        <position position="91"/>
    </location>
    <ligand>
        <name>Fe cation</name>
        <dbReference type="ChEBI" id="CHEBI:24875"/>
    </ligand>
</feature>
<dbReference type="GO" id="GO:0045892">
    <property type="term" value="P:negative regulation of DNA-templated transcription"/>
    <property type="evidence" value="ECO:0007669"/>
    <property type="project" value="TreeGrafter"/>
</dbReference>
<proteinExistence type="inferred from homology"/>
<dbReference type="InterPro" id="IPR002481">
    <property type="entry name" value="FUR"/>
</dbReference>
<reference evidence="13 15" key="2">
    <citation type="journal article" date="2018" name="J Appl Environ Microbiol">
        <title>The gut symbionts Lactobacillus reuteri R2lc and 2010 encode a polyketide synthase cluster that activates the mammalian aryl-hydrocarbon receptor.</title>
        <authorList>
            <person name="Ozcam M."/>
            <person name="Roos S."/>
            <person name="Van Pijkeren J.P."/>
        </authorList>
    </citation>
    <scope>NUCLEOTIDE SEQUENCE [LARGE SCALE GENOMIC DNA]</scope>
    <source>
        <strain evidence="13 15">R2lc</strain>
    </source>
</reference>
<dbReference type="GO" id="GO:0000976">
    <property type="term" value="F:transcription cis-regulatory region binding"/>
    <property type="evidence" value="ECO:0007669"/>
    <property type="project" value="TreeGrafter"/>
</dbReference>
<dbReference type="EMBL" id="JOSX01000019">
    <property type="protein sequence ID" value="KEK14947.1"/>
    <property type="molecule type" value="Genomic_DNA"/>
</dbReference>
<evidence type="ECO:0000256" key="1">
    <source>
        <dbReference type="ARBA" id="ARBA00004496"/>
    </source>
</evidence>
<evidence type="ECO:0000256" key="4">
    <source>
        <dbReference type="ARBA" id="ARBA00022491"/>
    </source>
</evidence>
<evidence type="ECO:0000313" key="16">
    <source>
        <dbReference type="Proteomes" id="UP000452188"/>
    </source>
</evidence>
<feature type="binding site" evidence="10">
    <location>
        <position position="128"/>
    </location>
    <ligand>
        <name>Fe cation</name>
        <dbReference type="ChEBI" id="CHEBI:24875"/>
    </ligand>
</feature>
<keyword evidence="5 9" id="KW-0862">Zinc</keyword>
<dbReference type="GO" id="GO:0003700">
    <property type="term" value="F:DNA-binding transcription factor activity"/>
    <property type="evidence" value="ECO:0007669"/>
    <property type="project" value="InterPro"/>
</dbReference>
<dbReference type="EMBL" id="PTLS01000027">
    <property type="protein sequence ID" value="RMX25419.1"/>
    <property type="molecule type" value="Genomic_DNA"/>
</dbReference>
<accession>A0A073JLN4</accession>
<keyword evidence="10" id="KW-0408">Iron</keyword>
<keyword evidence="4" id="KW-0678">Repressor</keyword>
<dbReference type="EMBL" id="WJMV01000044">
    <property type="protein sequence ID" value="MRG75992.1"/>
    <property type="molecule type" value="Genomic_DNA"/>
</dbReference>
<comment type="cofactor">
    <cofactor evidence="9">
        <name>Zn(2+)</name>
        <dbReference type="ChEBI" id="CHEBI:29105"/>
    </cofactor>
    <text evidence="9">Binds 1 zinc ion per subunit.</text>
</comment>
<keyword evidence="8" id="KW-0804">Transcription</keyword>
<dbReference type="Proteomes" id="UP000027731">
    <property type="component" value="Unassembled WGS sequence"/>
</dbReference>
<comment type="caution">
    <text evidence="11">The sequence shown here is derived from an EMBL/GenBank/DDBJ whole genome shotgun (WGS) entry which is preliminary data.</text>
</comment>
<evidence type="ECO:0000256" key="7">
    <source>
        <dbReference type="ARBA" id="ARBA00023125"/>
    </source>
</evidence>
<keyword evidence="9" id="KW-0479">Metal-binding</keyword>
<dbReference type="CDD" id="cd07153">
    <property type="entry name" value="Fur_like"/>
    <property type="match status" value="1"/>
</dbReference>
<evidence type="ECO:0000313" key="15">
    <source>
        <dbReference type="Proteomes" id="UP000276940"/>
    </source>
</evidence>
<dbReference type="SUPFAM" id="SSF46785">
    <property type="entry name" value="Winged helix' DNA-binding domain"/>
    <property type="match status" value="1"/>
</dbReference>
<evidence type="ECO:0000256" key="8">
    <source>
        <dbReference type="ARBA" id="ARBA00023163"/>
    </source>
</evidence>
<dbReference type="PANTHER" id="PTHR33202">
    <property type="entry name" value="ZINC UPTAKE REGULATION PROTEIN"/>
    <property type="match status" value="1"/>
</dbReference>
<sequence length="145" mass="17499">MENLIDQAQTIIKDHHLRWTKQRKMMIESVARHPDRYFNIVEIDQYLREQFPGLSHDTIYRNFKEFEKLGIVELRQHHDQMQVKYSCDFTHHHHFICDICGRVQEIQMPPIDKEFFEKQLPGVKITGHRFELHGICAQCQKKSLQ</sequence>
<dbReference type="PANTHER" id="PTHR33202:SF1">
    <property type="entry name" value="FERRIC UPTAKE REGULATION PROTEIN"/>
    <property type="match status" value="1"/>
</dbReference>
<feature type="binding site" evidence="9">
    <location>
        <position position="139"/>
    </location>
    <ligand>
        <name>Zn(2+)</name>
        <dbReference type="ChEBI" id="CHEBI:29105"/>
    </ligand>
</feature>
<dbReference type="InterPro" id="IPR043135">
    <property type="entry name" value="Fur_C"/>
</dbReference>
<dbReference type="Proteomes" id="UP000276940">
    <property type="component" value="Unassembled WGS sequence"/>
</dbReference>
<dbReference type="Gene3D" id="1.10.10.10">
    <property type="entry name" value="Winged helix-like DNA-binding domain superfamily/Winged helix DNA-binding domain"/>
    <property type="match status" value="1"/>
</dbReference>
<evidence type="ECO:0000313" key="12">
    <source>
        <dbReference type="EMBL" id="MRG75992.1"/>
    </source>
</evidence>
<dbReference type="InterPro" id="IPR036388">
    <property type="entry name" value="WH-like_DNA-bd_sf"/>
</dbReference>
<feature type="binding site" evidence="9">
    <location>
        <position position="97"/>
    </location>
    <ligand>
        <name>Zn(2+)</name>
        <dbReference type="ChEBI" id="CHEBI:29105"/>
    </ligand>
</feature>
<dbReference type="GO" id="GO:0005737">
    <property type="term" value="C:cytoplasm"/>
    <property type="evidence" value="ECO:0007669"/>
    <property type="project" value="UniProtKB-SubCell"/>
</dbReference>
<organism evidence="11 14">
    <name type="scientific">Limosilactobacillus reuteri</name>
    <name type="common">Lactobacillus reuteri</name>
    <dbReference type="NCBI Taxonomy" id="1598"/>
    <lineage>
        <taxon>Bacteria</taxon>
        <taxon>Bacillati</taxon>
        <taxon>Bacillota</taxon>
        <taxon>Bacilli</taxon>
        <taxon>Lactobacillales</taxon>
        <taxon>Lactobacillaceae</taxon>
        <taxon>Limosilactobacillus</taxon>
    </lineage>
</organism>
<evidence type="ECO:0000256" key="5">
    <source>
        <dbReference type="ARBA" id="ARBA00022833"/>
    </source>
</evidence>
<dbReference type="GO" id="GO:1900376">
    <property type="term" value="P:regulation of secondary metabolite biosynthetic process"/>
    <property type="evidence" value="ECO:0007669"/>
    <property type="project" value="TreeGrafter"/>
</dbReference>
<keyword evidence="6" id="KW-0805">Transcription regulation</keyword>
<evidence type="ECO:0000313" key="13">
    <source>
        <dbReference type="EMBL" id="RMX25419.1"/>
    </source>
</evidence>
<evidence type="ECO:0000313" key="14">
    <source>
        <dbReference type="Proteomes" id="UP000027731"/>
    </source>
</evidence>
<gene>
    <name evidence="13" type="ORF">C5O77_04325</name>
    <name evidence="12" type="ORF">GIX79_09590</name>
    <name evidence="11" type="ORF">LR3_04720</name>
</gene>
<reference evidence="12 16" key="3">
    <citation type="submission" date="2019-11" db="EMBL/GenBank/DDBJ databases">
        <title>Draft genome sequence of 12 host-associated Lactobacillus reuteri rodent strains.</title>
        <authorList>
            <person name="Zhang S."/>
            <person name="Ozcam M."/>
            <person name="Van Pijkeren J.P."/>
        </authorList>
    </citation>
    <scope>NUCLEOTIDE SEQUENCE [LARGE SCALE GENOMIC DNA]</scope>
    <source>
        <strain evidence="12 16">6799jm-1</strain>
    </source>
</reference>
<dbReference type="PATRIC" id="fig|1598.90.peg.1184"/>
<comment type="similarity">
    <text evidence="2">Belongs to the Fur family.</text>
</comment>
<evidence type="ECO:0000256" key="3">
    <source>
        <dbReference type="ARBA" id="ARBA00022490"/>
    </source>
</evidence>
<reference evidence="11 14" key="1">
    <citation type="submission" date="2014-06" db="EMBL/GenBank/DDBJ databases">
        <title>Genetic determinant of reutericyclin biosynthesis of Lactobacillus reuteri.</title>
        <authorList>
            <person name="Lin X."/>
            <person name="Duar R."/>
            <person name="Walter J."/>
            <person name="Gaenzle M."/>
        </authorList>
    </citation>
    <scope>NUCLEOTIDE SEQUENCE [LARGE SCALE GENOMIC DNA]</scope>
    <source>
        <strain evidence="11 14">LTH2584</strain>
    </source>
</reference>
<dbReference type="Pfam" id="PF01475">
    <property type="entry name" value="FUR"/>
    <property type="match status" value="1"/>
</dbReference>
<evidence type="ECO:0000313" key="11">
    <source>
        <dbReference type="EMBL" id="KEK14947.1"/>
    </source>
</evidence>